<evidence type="ECO:0000256" key="1">
    <source>
        <dbReference type="SAM" id="MobiDB-lite"/>
    </source>
</evidence>
<dbReference type="EMBL" id="JAKWBI020000015">
    <property type="protein sequence ID" value="KAJ2906371.1"/>
    <property type="molecule type" value="Genomic_DNA"/>
</dbReference>
<proteinExistence type="predicted"/>
<organism evidence="3 4">
    <name type="scientific">Zalerion maritima</name>
    <dbReference type="NCBI Taxonomy" id="339359"/>
    <lineage>
        <taxon>Eukaryota</taxon>
        <taxon>Fungi</taxon>
        <taxon>Dikarya</taxon>
        <taxon>Ascomycota</taxon>
        <taxon>Pezizomycotina</taxon>
        <taxon>Sordariomycetes</taxon>
        <taxon>Lulworthiomycetidae</taxon>
        <taxon>Lulworthiales</taxon>
        <taxon>Lulworthiaceae</taxon>
        <taxon>Zalerion</taxon>
    </lineage>
</organism>
<evidence type="ECO:0000313" key="3">
    <source>
        <dbReference type="EMBL" id="KAJ2906371.1"/>
    </source>
</evidence>
<feature type="region of interest" description="Disordered" evidence="1">
    <location>
        <begin position="336"/>
        <end position="359"/>
    </location>
</feature>
<accession>A0AAD5S5B8</accession>
<sequence length="499" mass="49092">MFSGILFLATGLVAPAAVIALSPPYTTPPPDPECVISDSATACPTYANCYGSSCSSSGCAGFCAPTSSCTLGSPSRTCEDAGDSCTPFYTTCTSDGCFGACVATATPPTPCKLDDPSSSCNQTPISSCAVTAGCTTSGCEGTCTARNPCNPTATGGCPVGEFCSSHSGSGYCHTAAVTPTPTASACKIDDPSSSCDQTPRSSCAGADGCTTPGCEGTCTLRKSCNPTATGGCPVGEFCSSHSGSGYCHTPTVSPTPTGSACKIDDMMSSCGPTPISSCAGAGDCTTSGCEGTCTARQGCDPDSTDSPSECPGGEFCSSHSGAGYCHTTAVVTGGGTETSIDTTEPTPDSSSSSSSSRLGPECTIGGDGCSGRCYTCIDLSGACTTPGCVADCLGLPCATFDTTDTYGGGGSGPTDTYDGGSVTVDGTSGSSPTEPPLKTRTYDCLVSVTGGCGLGQQCEPWYGQCCDTLNCPGKCVDVGGGSCATEVEVTMTVTVYTTA</sequence>
<protein>
    <submittedName>
        <fullName evidence="3">Uncharacterized protein</fullName>
    </submittedName>
</protein>
<comment type="caution">
    <text evidence="3">The sequence shown here is derived from an EMBL/GenBank/DDBJ whole genome shotgun (WGS) entry which is preliminary data.</text>
</comment>
<feature type="region of interest" description="Disordered" evidence="1">
    <location>
        <begin position="408"/>
        <end position="435"/>
    </location>
</feature>
<feature type="chain" id="PRO_5041986678" evidence="2">
    <location>
        <begin position="21"/>
        <end position="499"/>
    </location>
</feature>
<evidence type="ECO:0000256" key="2">
    <source>
        <dbReference type="SAM" id="SignalP"/>
    </source>
</evidence>
<keyword evidence="4" id="KW-1185">Reference proteome</keyword>
<keyword evidence="2" id="KW-0732">Signal</keyword>
<feature type="signal peptide" evidence="2">
    <location>
        <begin position="1"/>
        <end position="20"/>
    </location>
</feature>
<gene>
    <name evidence="3" type="ORF">MKZ38_002087</name>
</gene>
<dbReference type="AlphaFoldDB" id="A0AAD5S5B8"/>
<reference evidence="3" key="1">
    <citation type="submission" date="2022-07" db="EMBL/GenBank/DDBJ databases">
        <title>Draft genome sequence of Zalerion maritima ATCC 34329, a (micro)plastics degrading marine fungus.</title>
        <authorList>
            <person name="Paco A."/>
            <person name="Goncalves M.F.M."/>
            <person name="Rocha-Santos T.A.P."/>
            <person name="Alves A."/>
        </authorList>
    </citation>
    <scope>NUCLEOTIDE SEQUENCE</scope>
    <source>
        <strain evidence="3">ATCC 34329</strain>
    </source>
</reference>
<dbReference type="Proteomes" id="UP001201980">
    <property type="component" value="Unassembled WGS sequence"/>
</dbReference>
<evidence type="ECO:0000313" key="4">
    <source>
        <dbReference type="Proteomes" id="UP001201980"/>
    </source>
</evidence>
<name>A0AAD5S5B8_9PEZI</name>
<feature type="compositionally biased region" description="Low complexity" evidence="1">
    <location>
        <begin position="413"/>
        <end position="431"/>
    </location>
</feature>
<feature type="compositionally biased region" description="Low complexity" evidence="1">
    <location>
        <begin position="336"/>
        <end position="356"/>
    </location>
</feature>